<gene>
    <name evidence="3" type="ordered locus">Cyan10605_0648</name>
</gene>
<protein>
    <recommendedName>
        <fullName evidence="2">HTH cro/C1-type domain-containing protein</fullName>
    </recommendedName>
</protein>
<dbReference type="EMBL" id="CP003947">
    <property type="protein sequence ID" value="AFZ52787.1"/>
    <property type="molecule type" value="Genomic_DNA"/>
</dbReference>
<evidence type="ECO:0000259" key="2">
    <source>
        <dbReference type="Pfam" id="PF13443"/>
    </source>
</evidence>
<dbReference type="InterPro" id="IPR001387">
    <property type="entry name" value="Cro/C1-type_HTH"/>
</dbReference>
<dbReference type="SUPFAM" id="SSF47413">
    <property type="entry name" value="lambda repressor-like DNA-binding domains"/>
    <property type="match status" value="1"/>
</dbReference>
<dbReference type="Pfam" id="PF13443">
    <property type="entry name" value="HTH_26"/>
    <property type="match status" value="1"/>
</dbReference>
<accession>K9Z236</accession>
<dbReference type="InterPro" id="IPR010982">
    <property type="entry name" value="Lambda_DNA-bd_dom_sf"/>
</dbReference>
<name>K9Z236_CYAAP</name>
<evidence type="ECO:0000313" key="4">
    <source>
        <dbReference type="Proteomes" id="UP000010480"/>
    </source>
</evidence>
<dbReference type="PATRIC" id="fig|755178.3.peg.684"/>
<sequence length="216" mass="25377">MNQSEDKTEKILYQWMNSKGIKNYLELSRKSQVSELQFYRLEHNLIDNIPLGILKKIAFAFDISLQTLIDNLSTPPQEISSHEVEKDLKLECERLLKENEQLRQNLIKEYQRDIITILESLLLQLPTINYAIKNNPEIPATRLLPLMQPVQDLLRFWGIETIGEVGETVKYDPQIHELMEDTQDDTQIFEMVKIRYVGYRQGEDLLYRAKVSPIVE</sequence>
<dbReference type="Proteomes" id="UP000010480">
    <property type="component" value="Chromosome"/>
</dbReference>
<evidence type="ECO:0000256" key="1">
    <source>
        <dbReference type="SAM" id="Coils"/>
    </source>
</evidence>
<reference evidence="4" key="1">
    <citation type="journal article" date="2013" name="Proc. Natl. Acad. Sci. U.S.A.">
        <title>Improving the coverage of the cyanobacterial phylum using diversity-driven genome sequencing.</title>
        <authorList>
            <person name="Shih P.M."/>
            <person name="Wu D."/>
            <person name="Latifi A."/>
            <person name="Axen S.D."/>
            <person name="Fewer D.P."/>
            <person name="Talla E."/>
            <person name="Calteau A."/>
            <person name="Cai F."/>
            <person name="Tandeau de Marsac N."/>
            <person name="Rippka R."/>
            <person name="Herdman M."/>
            <person name="Sivonen K."/>
            <person name="Coursin T."/>
            <person name="Laurent T."/>
            <person name="Goodwin L."/>
            <person name="Nolan M."/>
            <person name="Davenport K.W."/>
            <person name="Han C.S."/>
            <person name="Rubin E.M."/>
            <person name="Eisen J.A."/>
            <person name="Woyke T."/>
            <person name="Gugger M."/>
            <person name="Kerfeld C.A."/>
        </authorList>
    </citation>
    <scope>NUCLEOTIDE SEQUENCE [LARGE SCALE GENOMIC DNA]</scope>
    <source>
        <strain evidence="4">PCC 10605</strain>
    </source>
</reference>
<keyword evidence="1" id="KW-0175">Coiled coil</keyword>
<feature type="coiled-coil region" evidence="1">
    <location>
        <begin position="85"/>
        <end position="112"/>
    </location>
</feature>
<dbReference type="AlphaFoldDB" id="K9Z236"/>
<dbReference type="eggNOG" id="COG0576">
    <property type="taxonomic scope" value="Bacteria"/>
</dbReference>
<evidence type="ECO:0000313" key="3">
    <source>
        <dbReference type="EMBL" id="AFZ52787.1"/>
    </source>
</evidence>
<dbReference type="STRING" id="755178.Cyan10605_0648"/>
<dbReference type="KEGG" id="can:Cyan10605_0648"/>
<dbReference type="Gene3D" id="1.10.260.40">
    <property type="entry name" value="lambda repressor-like DNA-binding domains"/>
    <property type="match status" value="1"/>
</dbReference>
<keyword evidence="4" id="KW-1185">Reference proteome</keyword>
<feature type="domain" description="HTH cro/C1-type" evidence="2">
    <location>
        <begin position="16"/>
        <end position="70"/>
    </location>
</feature>
<dbReference type="GO" id="GO:0003677">
    <property type="term" value="F:DNA binding"/>
    <property type="evidence" value="ECO:0007669"/>
    <property type="project" value="InterPro"/>
</dbReference>
<dbReference type="RefSeq" id="WP_015218518.1">
    <property type="nucleotide sequence ID" value="NC_019776.1"/>
</dbReference>
<dbReference type="HOGENOM" id="CLU_078800_0_0_3"/>
<proteinExistence type="predicted"/>
<organism evidence="3 4">
    <name type="scientific">Cyanobacterium aponinum (strain PCC 10605)</name>
    <dbReference type="NCBI Taxonomy" id="755178"/>
    <lineage>
        <taxon>Bacteria</taxon>
        <taxon>Bacillati</taxon>
        <taxon>Cyanobacteriota</taxon>
        <taxon>Cyanophyceae</taxon>
        <taxon>Oscillatoriophycideae</taxon>
        <taxon>Chroococcales</taxon>
        <taxon>Geminocystaceae</taxon>
        <taxon>Cyanobacterium</taxon>
    </lineage>
</organism>